<accession>E9GRH3</accession>
<sequence length="89" mass="9752">MPSGYVGWVGGSFPNFCRGERIEQFEHLAISNLALRSPQSPSLPSSLRHPRHAKPLSGICRLVTRSAVTLPSDGQMKSIKEVNQHKSGK</sequence>
<name>E9GRH3_DAPPU</name>
<dbReference type="HOGENOM" id="CLU_2457056_0_0_1"/>
<dbReference type="AlphaFoldDB" id="E9GRH3"/>
<dbReference type="KEGG" id="dpx:DAPPUDRAFT_246941"/>
<keyword evidence="2" id="KW-1185">Reference proteome</keyword>
<protein>
    <submittedName>
        <fullName evidence="1">Uncharacterized protein</fullName>
    </submittedName>
</protein>
<gene>
    <name evidence="1" type="ORF">DAPPUDRAFT_246941</name>
</gene>
<evidence type="ECO:0000313" key="1">
    <source>
        <dbReference type="EMBL" id="EFX77773.1"/>
    </source>
</evidence>
<proteinExistence type="predicted"/>
<dbReference type="EMBL" id="GL732560">
    <property type="protein sequence ID" value="EFX77773.1"/>
    <property type="molecule type" value="Genomic_DNA"/>
</dbReference>
<organism evidence="1 2">
    <name type="scientific">Daphnia pulex</name>
    <name type="common">Water flea</name>
    <dbReference type="NCBI Taxonomy" id="6669"/>
    <lineage>
        <taxon>Eukaryota</taxon>
        <taxon>Metazoa</taxon>
        <taxon>Ecdysozoa</taxon>
        <taxon>Arthropoda</taxon>
        <taxon>Crustacea</taxon>
        <taxon>Branchiopoda</taxon>
        <taxon>Diplostraca</taxon>
        <taxon>Cladocera</taxon>
        <taxon>Anomopoda</taxon>
        <taxon>Daphniidae</taxon>
        <taxon>Daphnia</taxon>
    </lineage>
</organism>
<dbReference type="Proteomes" id="UP000000305">
    <property type="component" value="Unassembled WGS sequence"/>
</dbReference>
<dbReference type="InParanoid" id="E9GRH3"/>
<reference evidence="1 2" key="1">
    <citation type="journal article" date="2011" name="Science">
        <title>The ecoresponsive genome of Daphnia pulex.</title>
        <authorList>
            <person name="Colbourne J.K."/>
            <person name="Pfrender M.E."/>
            <person name="Gilbert D."/>
            <person name="Thomas W.K."/>
            <person name="Tucker A."/>
            <person name="Oakley T.H."/>
            <person name="Tokishita S."/>
            <person name="Aerts A."/>
            <person name="Arnold G.J."/>
            <person name="Basu M.K."/>
            <person name="Bauer D.J."/>
            <person name="Caceres C.E."/>
            <person name="Carmel L."/>
            <person name="Casola C."/>
            <person name="Choi J.H."/>
            <person name="Detter J.C."/>
            <person name="Dong Q."/>
            <person name="Dusheyko S."/>
            <person name="Eads B.D."/>
            <person name="Frohlich T."/>
            <person name="Geiler-Samerotte K.A."/>
            <person name="Gerlach D."/>
            <person name="Hatcher P."/>
            <person name="Jogdeo S."/>
            <person name="Krijgsveld J."/>
            <person name="Kriventseva E.V."/>
            <person name="Kultz D."/>
            <person name="Laforsch C."/>
            <person name="Lindquist E."/>
            <person name="Lopez J."/>
            <person name="Manak J.R."/>
            <person name="Muller J."/>
            <person name="Pangilinan J."/>
            <person name="Patwardhan R.P."/>
            <person name="Pitluck S."/>
            <person name="Pritham E.J."/>
            <person name="Rechtsteiner A."/>
            <person name="Rho M."/>
            <person name="Rogozin I.B."/>
            <person name="Sakarya O."/>
            <person name="Salamov A."/>
            <person name="Schaack S."/>
            <person name="Shapiro H."/>
            <person name="Shiga Y."/>
            <person name="Skalitzky C."/>
            <person name="Smith Z."/>
            <person name="Souvorov A."/>
            <person name="Sung W."/>
            <person name="Tang Z."/>
            <person name="Tsuchiya D."/>
            <person name="Tu H."/>
            <person name="Vos H."/>
            <person name="Wang M."/>
            <person name="Wolf Y.I."/>
            <person name="Yamagata H."/>
            <person name="Yamada T."/>
            <person name="Ye Y."/>
            <person name="Shaw J.R."/>
            <person name="Andrews J."/>
            <person name="Crease T.J."/>
            <person name="Tang H."/>
            <person name="Lucas S.M."/>
            <person name="Robertson H.M."/>
            <person name="Bork P."/>
            <person name="Koonin E.V."/>
            <person name="Zdobnov E.M."/>
            <person name="Grigoriev I.V."/>
            <person name="Lynch M."/>
            <person name="Boore J.L."/>
        </authorList>
    </citation>
    <scope>NUCLEOTIDE SEQUENCE [LARGE SCALE GENOMIC DNA]</scope>
</reference>
<evidence type="ECO:0000313" key="2">
    <source>
        <dbReference type="Proteomes" id="UP000000305"/>
    </source>
</evidence>